<dbReference type="InterPro" id="IPR051024">
    <property type="entry name" value="GlcNAc_Chitin_IntDeg"/>
</dbReference>
<name>A0A7K1KUP5_9ACTN</name>
<feature type="region of interest" description="Disordered" evidence="2">
    <location>
        <begin position="73"/>
        <end position="113"/>
    </location>
</feature>
<feature type="domain" description="Chitin-binding type-4" evidence="3">
    <location>
        <begin position="46"/>
        <end position="211"/>
    </location>
</feature>
<dbReference type="Pfam" id="PF03067">
    <property type="entry name" value="LPMO_10"/>
    <property type="match status" value="1"/>
</dbReference>
<dbReference type="InterPro" id="IPR004302">
    <property type="entry name" value="Cellulose/chitin-bd_N"/>
</dbReference>
<dbReference type="EMBL" id="WOFH01000002">
    <property type="protein sequence ID" value="MUN35890.1"/>
    <property type="molecule type" value="Genomic_DNA"/>
</dbReference>
<evidence type="ECO:0000313" key="5">
    <source>
        <dbReference type="Proteomes" id="UP000432015"/>
    </source>
</evidence>
<protein>
    <submittedName>
        <fullName evidence="4">Chitin-binding protein</fullName>
    </submittedName>
</protein>
<accession>A0A7K1KUP5</accession>
<reference evidence="4 5" key="1">
    <citation type="submission" date="2019-11" db="EMBL/GenBank/DDBJ databases">
        <authorList>
            <person name="Cao P."/>
        </authorList>
    </citation>
    <scope>NUCLEOTIDE SEQUENCE [LARGE SCALE GENOMIC DNA]</scope>
    <source>
        <strain evidence="4 5">NEAU-AAG5</strain>
    </source>
</reference>
<gene>
    <name evidence="4" type="ORF">GNZ18_04650</name>
</gene>
<dbReference type="PANTHER" id="PTHR34823:SF1">
    <property type="entry name" value="CHITIN-BINDING TYPE-4 DOMAIN-CONTAINING PROTEIN"/>
    <property type="match status" value="1"/>
</dbReference>
<comment type="caution">
    <text evidence="4">The sequence shown here is derived from an EMBL/GenBank/DDBJ whole genome shotgun (WGS) entry which is preliminary data.</text>
</comment>
<sequence length="214" mass="23279">MPSRLRPPRRLPSSRKLPTPRARTLVLAAAASAGLTVVVAAPAFSHGYTNTPVSRALFCKQGTVKDCGEVKYEPQSVEGPKGFPKSGPRDGTICAAGDSRWAPLDDPRGGQWPATSLTGGQSYTFAWTLTAAHSTASFRYFVTKDGWDYKRPVTRAALDLTPFLRLDYGNKQPPRDFSHSGTLPVRHGRHLIVAVWDIADTGNAFYQCSDVDFG</sequence>
<dbReference type="Proteomes" id="UP000432015">
    <property type="component" value="Unassembled WGS sequence"/>
</dbReference>
<organism evidence="4 5">
    <name type="scientific">Actinomadura litoris</name>
    <dbReference type="NCBI Taxonomy" id="2678616"/>
    <lineage>
        <taxon>Bacteria</taxon>
        <taxon>Bacillati</taxon>
        <taxon>Actinomycetota</taxon>
        <taxon>Actinomycetes</taxon>
        <taxon>Streptosporangiales</taxon>
        <taxon>Thermomonosporaceae</taxon>
        <taxon>Actinomadura</taxon>
    </lineage>
</organism>
<dbReference type="CDD" id="cd21177">
    <property type="entry name" value="LPMO_AA10"/>
    <property type="match status" value="1"/>
</dbReference>
<evidence type="ECO:0000313" key="4">
    <source>
        <dbReference type="EMBL" id="MUN35890.1"/>
    </source>
</evidence>
<dbReference type="Gene3D" id="2.70.50.50">
    <property type="entry name" value="chitin-binding protein cbp21"/>
    <property type="match status" value="1"/>
</dbReference>
<evidence type="ECO:0000259" key="3">
    <source>
        <dbReference type="Pfam" id="PF03067"/>
    </source>
</evidence>
<keyword evidence="5" id="KW-1185">Reference proteome</keyword>
<dbReference type="SUPFAM" id="SSF81296">
    <property type="entry name" value="E set domains"/>
    <property type="match status" value="1"/>
</dbReference>
<proteinExistence type="predicted"/>
<dbReference type="AlphaFoldDB" id="A0A7K1KUP5"/>
<dbReference type="InterPro" id="IPR014756">
    <property type="entry name" value="Ig_E-set"/>
</dbReference>
<evidence type="ECO:0000256" key="1">
    <source>
        <dbReference type="ARBA" id="ARBA00022729"/>
    </source>
</evidence>
<dbReference type="PANTHER" id="PTHR34823">
    <property type="entry name" value="GLCNAC-BINDING PROTEIN A"/>
    <property type="match status" value="1"/>
</dbReference>
<dbReference type="RefSeq" id="WP_156214886.1">
    <property type="nucleotide sequence ID" value="NZ_WOFH01000002.1"/>
</dbReference>
<keyword evidence="1" id="KW-0732">Signal</keyword>
<evidence type="ECO:0000256" key="2">
    <source>
        <dbReference type="SAM" id="MobiDB-lite"/>
    </source>
</evidence>